<name>A0ABT9SRF2_9FLAO</name>
<dbReference type="Proteomes" id="UP001235513">
    <property type="component" value="Unassembled WGS sequence"/>
</dbReference>
<gene>
    <name evidence="1" type="ORF">J2T04_003740</name>
</gene>
<protein>
    <submittedName>
        <fullName evidence="1">Uncharacterized protein</fullName>
    </submittedName>
</protein>
<dbReference type="PANTHER" id="PTHR36839">
    <property type="entry name" value="METALLO-BETA-LACTAMASE FAMILY PROTEIN (AFU_ORTHOLOGUE AFUA_5G12770)"/>
    <property type="match status" value="1"/>
</dbReference>
<dbReference type="EMBL" id="JAUSRL010000007">
    <property type="protein sequence ID" value="MDP9961828.1"/>
    <property type="molecule type" value="Genomic_DNA"/>
</dbReference>
<dbReference type="SUPFAM" id="SSF56281">
    <property type="entry name" value="Metallo-hydrolase/oxidoreductase"/>
    <property type="match status" value="1"/>
</dbReference>
<proteinExistence type="predicted"/>
<sequence>MDRSIIFWEGREKELWNGIKLVQCGGHFDGASVLYIPEYNGQLLTGDIPLVGADHTTVTFMYSYPNYIPLSAKAVEYAKESLDPFKYNAVFSAFGGYILKDGKKMVNFSISRYLDCIK</sequence>
<reference evidence="1 2" key="1">
    <citation type="submission" date="2023-07" db="EMBL/GenBank/DDBJ databases">
        <title>Sorghum-associated microbial communities from plants grown in Nebraska, USA.</title>
        <authorList>
            <person name="Schachtman D."/>
        </authorList>
    </citation>
    <scope>NUCLEOTIDE SEQUENCE [LARGE SCALE GENOMIC DNA]</scope>
    <source>
        <strain evidence="1 2">CC351</strain>
    </source>
</reference>
<dbReference type="RefSeq" id="WP_306846083.1">
    <property type="nucleotide sequence ID" value="NZ_JAUSRL010000007.1"/>
</dbReference>
<comment type="caution">
    <text evidence="1">The sequence shown here is derived from an EMBL/GenBank/DDBJ whole genome shotgun (WGS) entry which is preliminary data.</text>
</comment>
<dbReference type="InterPro" id="IPR036866">
    <property type="entry name" value="RibonucZ/Hydroxyglut_hydro"/>
</dbReference>
<evidence type="ECO:0000313" key="2">
    <source>
        <dbReference type="Proteomes" id="UP001235513"/>
    </source>
</evidence>
<accession>A0ABT9SRF2</accession>
<evidence type="ECO:0000313" key="1">
    <source>
        <dbReference type="EMBL" id="MDP9961828.1"/>
    </source>
</evidence>
<dbReference type="PANTHER" id="PTHR36839:SF1">
    <property type="entry name" value="METALLO-BETA-LACTAMASE FAMILY PROTEIN (AFU_ORTHOLOGUE AFUA_5G12770)"/>
    <property type="match status" value="1"/>
</dbReference>
<keyword evidence="2" id="KW-1185">Reference proteome</keyword>
<organism evidence="1 2">
    <name type="scientific">Chryseobacterium lathyri</name>
    <dbReference type="NCBI Taxonomy" id="395933"/>
    <lineage>
        <taxon>Bacteria</taxon>
        <taxon>Pseudomonadati</taxon>
        <taxon>Bacteroidota</taxon>
        <taxon>Flavobacteriia</taxon>
        <taxon>Flavobacteriales</taxon>
        <taxon>Weeksellaceae</taxon>
        <taxon>Chryseobacterium group</taxon>
        <taxon>Chryseobacterium</taxon>
    </lineage>
</organism>